<dbReference type="Pfam" id="PF13546">
    <property type="entry name" value="DDE_5"/>
    <property type="match status" value="1"/>
</dbReference>
<dbReference type="SUPFAM" id="SSF53098">
    <property type="entry name" value="Ribonuclease H-like"/>
    <property type="match status" value="1"/>
</dbReference>
<dbReference type="PATRIC" id="fig|937775.9.peg.2125"/>
<feature type="domain" description="Transposase IS701-like DDE" evidence="1">
    <location>
        <begin position="49"/>
        <end position="202"/>
    </location>
</feature>
<accession>H1YYL4</accession>
<gene>
    <name evidence="2" type="ORF">Metlim_1897</name>
</gene>
<protein>
    <recommendedName>
        <fullName evidence="1">Transposase IS701-like DDE domain-containing protein</fullName>
    </recommendedName>
</protein>
<keyword evidence="3" id="KW-1185">Reference proteome</keyword>
<organism evidence="2 3">
    <name type="scientific">Methanoplanus limicola DSM 2279</name>
    <dbReference type="NCBI Taxonomy" id="937775"/>
    <lineage>
        <taxon>Archaea</taxon>
        <taxon>Methanobacteriati</taxon>
        <taxon>Methanobacteriota</taxon>
        <taxon>Stenosarchaea group</taxon>
        <taxon>Methanomicrobia</taxon>
        <taxon>Methanomicrobiales</taxon>
        <taxon>Methanomicrobiaceae</taxon>
        <taxon>Methanoplanus</taxon>
    </lineage>
</organism>
<evidence type="ECO:0000313" key="2">
    <source>
        <dbReference type="EMBL" id="EHQ35997.1"/>
    </source>
</evidence>
<sequence>MRTILLIRMPPKPKYTEVDYISFLMGAQCELSCIRGADCFPTDSFNISHDAVNRFLLREPLSTEALWNEVKPFVDLKSGWLVADDTVIDKIHSKKMEGTYFQWSGKHRTVVRGIGLISLIWTDGEHTFPINYRIYDIDNDGKTKNDHFWDMLQEAYNKGFRPYFVLFDSWYSSVANLKFIRNLGLNWFSRLKRNRSVSPEKDNKTDLQSMDLHLGDQDGREVHLKAYGFVKIFVSLNKAGNRCYWATNFLTMDNYGLQNLEDICWNIENCHRVIKEVCNVEKCKLRKGIGQRNHINCSLRAYVRFEVNFLENGQTPYDANWEIVRLGITDFMKNRARNFF</sequence>
<dbReference type="InterPro" id="IPR038721">
    <property type="entry name" value="IS701-like_DDE_dom"/>
</dbReference>
<dbReference type="InterPro" id="IPR012337">
    <property type="entry name" value="RNaseH-like_sf"/>
</dbReference>
<dbReference type="InParanoid" id="H1YYL4"/>
<dbReference type="EMBL" id="CM001436">
    <property type="protein sequence ID" value="EHQ35997.1"/>
    <property type="molecule type" value="Genomic_DNA"/>
</dbReference>
<dbReference type="STRING" id="937775.Metlim_1897"/>
<dbReference type="AlphaFoldDB" id="H1YYL4"/>
<reference evidence="2 3" key="1">
    <citation type="submission" date="2011-10" db="EMBL/GenBank/DDBJ databases">
        <title>The Improved High-Quality Draft genome of Methanoplanus limicola DSM 2279.</title>
        <authorList>
            <consortium name="US DOE Joint Genome Institute (JGI-PGF)"/>
            <person name="Lucas S."/>
            <person name="Copeland A."/>
            <person name="Lapidus A."/>
            <person name="Glavina del Rio T."/>
            <person name="Dalin E."/>
            <person name="Tice H."/>
            <person name="Bruce D."/>
            <person name="Goodwin L."/>
            <person name="Pitluck S."/>
            <person name="Peters L."/>
            <person name="Mikhailova N."/>
            <person name="Lu M."/>
            <person name="Kyrpides N."/>
            <person name="Mavromatis K."/>
            <person name="Ivanova N."/>
            <person name="Markowitz V."/>
            <person name="Cheng J.-F."/>
            <person name="Hugenholtz P."/>
            <person name="Woyke T."/>
            <person name="Wu D."/>
            <person name="Wirth R."/>
            <person name="Brambilla E.-M."/>
            <person name="Klenk H.-P."/>
            <person name="Eisen J.A."/>
        </authorList>
    </citation>
    <scope>NUCLEOTIDE SEQUENCE [LARGE SCALE GENOMIC DNA]</scope>
    <source>
        <strain evidence="2 3">DSM 2279</strain>
    </source>
</reference>
<evidence type="ECO:0000313" key="3">
    <source>
        <dbReference type="Proteomes" id="UP000005741"/>
    </source>
</evidence>
<dbReference type="HOGENOM" id="CLU_2366219_0_0_2"/>
<name>H1YYL4_9EURY</name>
<dbReference type="Proteomes" id="UP000005741">
    <property type="component" value="Chromosome"/>
</dbReference>
<evidence type="ECO:0000259" key="1">
    <source>
        <dbReference type="Pfam" id="PF13546"/>
    </source>
</evidence>
<proteinExistence type="predicted"/>